<gene>
    <name evidence="3" type="ORF">GKP14_07880</name>
</gene>
<dbReference type="EMBL" id="CP046161">
    <property type="protein sequence ID" value="QKO30916.1"/>
    <property type="molecule type" value="Genomic_DNA"/>
</dbReference>
<dbReference type="Proteomes" id="UP000509623">
    <property type="component" value="Chromosome"/>
</dbReference>
<dbReference type="GO" id="GO:0008233">
    <property type="term" value="F:peptidase activity"/>
    <property type="evidence" value="ECO:0007669"/>
    <property type="project" value="UniProtKB-KW"/>
</dbReference>
<dbReference type="PANTHER" id="PTHR33969:SF2">
    <property type="entry name" value="SEGREGATION AND CONDENSATION PROTEIN A"/>
    <property type="match status" value="1"/>
</dbReference>
<protein>
    <recommendedName>
        <fullName evidence="2">Segregation and condensation protein A</fullName>
    </recommendedName>
</protein>
<dbReference type="Pfam" id="PF02616">
    <property type="entry name" value="SMC_ScpA"/>
    <property type="match status" value="1"/>
</dbReference>
<keyword evidence="4" id="KW-1185">Reference proteome</keyword>
<organism evidence="3 4">
    <name type="scientific">Caproicibacterium lactatifermentans</name>
    <dbReference type="NCBI Taxonomy" id="2666138"/>
    <lineage>
        <taxon>Bacteria</taxon>
        <taxon>Bacillati</taxon>
        <taxon>Bacillota</taxon>
        <taxon>Clostridia</taxon>
        <taxon>Eubacteriales</taxon>
        <taxon>Oscillospiraceae</taxon>
        <taxon>Caproicibacterium</taxon>
    </lineage>
</organism>
<proteinExistence type="predicted"/>
<keyword evidence="3" id="KW-0378">Hydrolase</keyword>
<reference evidence="4" key="1">
    <citation type="submission" date="2019-11" db="EMBL/GenBank/DDBJ databases">
        <authorList>
            <person name="Ren C."/>
            <person name="Wang H."/>
            <person name="Xu Y."/>
        </authorList>
    </citation>
    <scope>NUCLEOTIDE SEQUENCE [LARGE SCALE GENOMIC DNA]</scope>
    <source>
        <strain evidence="4">JNU-WLY1368</strain>
    </source>
</reference>
<evidence type="ECO:0000256" key="2">
    <source>
        <dbReference type="ARBA" id="ARBA00044777"/>
    </source>
</evidence>
<evidence type="ECO:0000256" key="1">
    <source>
        <dbReference type="ARBA" id="ARBA00022829"/>
    </source>
</evidence>
<sequence length="241" mass="27598">MEKLTYKLDAFEGPLDLLLYLIRKNKLNICDIPIAEVLQQYMDHIHAAQQKDMDVSSEFLDMAARLVYMKTVYLLPKHEEAETMRAQLSGQLLEYEECKKVAAVLGGTLMVDTSFTREPEPVAPDFTYRRPINPENLQKAYYGAAGRRMPPPTQNSFSKLVAHRVVSVASQMVGVMRCLWKKGRAAYQELFRRKQNRSEIVATFLALLELIHDKRVRVEGEGNNPTVKLTKVGEHKWNAKT</sequence>
<dbReference type="GO" id="GO:0006508">
    <property type="term" value="P:proteolysis"/>
    <property type="evidence" value="ECO:0007669"/>
    <property type="project" value="UniProtKB-KW"/>
</dbReference>
<name>A0ABX6PX74_9FIRM</name>
<dbReference type="InterPro" id="IPR003768">
    <property type="entry name" value="ScpA"/>
</dbReference>
<dbReference type="RefSeq" id="WP_086035658.1">
    <property type="nucleotide sequence ID" value="NZ_CP046161.1"/>
</dbReference>
<dbReference type="PANTHER" id="PTHR33969">
    <property type="entry name" value="SEGREGATION AND CONDENSATION PROTEIN A"/>
    <property type="match status" value="1"/>
</dbReference>
<evidence type="ECO:0000313" key="3">
    <source>
        <dbReference type="EMBL" id="QKO30916.1"/>
    </source>
</evidence>
<keyword evidence="3" id="KW-0645">Protease</keyword>
<keyword evidence="1" id="KW-0159">Chromosome partition</keyword>
<evidence type="ECO:0000313" key="4">
    <source>
        <dbReference type="Proteomes" id="UP000509623"/>
    </source>
</evidence>
<dbReference type="Gene3D" id="6.10.250.2410">
    <property type="match status" value="1"/>
</dbReference>
<accession>A0ABX6PX74</accession>